<protein>
    <submittedName>
        <fullName evidence="1">SJCHGC07590 protein</fullName>
    </submittedName>
</protein>
<organism evidence="1">
    <name type="scientific">Schistosoma japonicum</name>
    <name type="common">Blood fluke</name>
    <dbReference type="NCBI Taxonomy" id="6182"/>
    <lineage>
        <taxon>Eukaryota</taxon>
        <taxon>Metazoa</taxon>
        <taxon>Spiralia</taxon>
        <taxon>Lophotrochozoa</taxon>
        <taxon>Platyhelminthes</taxon>
        <taxon>Trematoda</taxon>
        <taxon>Digenea</taxon>
        <taxon>Strigeidida</taxon>
        <taxon>Schistosomatoidea</taxon>
        <taxon>Schistosomatidae</taxon>
        <taxon>Schistosoma</taxon>
    </lineage>
</organism>
<accession>Q5C6Y2</accession>
<sequence>MGTADDLELVKLQPEHTSRVLLKIDAYITMTITSNTLTETHTQKLTTSVRRHKVLAGARGSRAACRSHTLILLQREETRSEQVGVCVCVCALLLEEDNDQSVNCFTVCVCVCVCVSPIVGTT</sequence>
<name>Q5C6Y2_SCHJA</name>
<reference evidence="1" key="1">
    <citation type="journal article" date="2006" name="PLoS Pathog.">
        <title>New perspectives on host-parasite interplay by comparative transcriptomic and proteomic analyses of Schistosoma japonicum.</title>
        <authorList>
            <person name="Liu F."/>
            <person name="Lu J."/>
            <person name="Hu W."/>
            <person name="Wang S.Y."/>
            <person name="Cui S.J."/>
            <person name="Chi M."/>
            <person name="Yan Q."/>
            <person name="Wang X.R."/>
            <person name="Song H.D."/>
            <person name="Xu X.N."/>
            <person name="Wang J.J."/>
            <person name="Zhang X.L."/>
            <person name="Zhang X."/>
            <person name="Wang Z.Q."/>
            <person name="Xue C.L."/>
            <person name="Brindley P.J."/>
            <person name="McManus D.P."/>
            <person name="Yang P.Y."/>
            <person name="Feng Z."/>
            <person name="Chen Z."/>
            <person name="Han Z.G."/>
        </authorList>
    </citation>
    <scope>NUCLEOTIDE SEQUENCE</scope>
</reference>
<dbReference type="AlphaFoldDB" id="Q5C6Y2"/>
<evidence type="ECO:0000313" key="1">
    <source>
        <dbReference type="EMBL" id="AAX24592.2"/>
    </source>
</evidence>
<feature type="non-terminal residue" evidence="1">
    <location>
        <position position="122"/>
    </location>
</feature>
<dbReference type="EMBL" id="AY808703">
    <property type="protein sequence ID" value="AAX24592.2"/>
    <property type="molecule type" value="mRNA"/>
</dbReference>
<proteinExistence type="evidence at transcript level"/>